<dbReference type="Pfam" id="PF07762">
    <property type="entry name" value="DUF1618"/>
    <property type="match status" value="1"/>
</dbReference>
<dbReference type="OrthoDB" id="596210at2759"/>
<dbReference type="InterPro" id="IPR011676">
    <property type="entry name" value="DUF1618"/>
</dbReference>
<dbReference type="PANTHER" id="PTHR33074:SF129">
    <property type="entry name" value="DUF1618 DOMAIN-CONTAINING PROTEIN"/>
    <property type="match status" value="1"/>
</dbReference>
<dbReference type="AlphaFoldDB" id="A0A3L6Q5X6"/>
<name>A0A3L6Q5X6_PANMI</name>
<evidence type="ECO:0000313" key="2">
    <source>
        <dbReference type="EMBL" id="RLM69890.1"/>
    </source>
</evidence>
<proteinExistence type="predicted"/>
<gene>
    <name evidence="2" type="ORF">C2845_PM17G03310</name>
</gene>
<sequence>METVPHPTEPADDTTVAADPRCVLLSSYGCRRGDASVAGDAMTVADSFTSTGWRFRVSFGLAPPPASSCLNYRWLGAGPPGGDTNDRPTVIAAHVDCVLFELRTPQLRREGYGGYDRTNLDYFLYEAGAARPPSLLLLPACYIPKQYERRGDEARRPEKSARMLFRNDTAVLRRGEGDHVVAQLEVSYGDAPKAFNPVELESPDYASRIHAELCVLRTGSGDWELVQAVRIVYDADMASGGGARLMRDWETEAAFPASDRFLCFVDYLRGVLLCDTAADMGTLRYVPLPVEVPDHVWGGERDRTRGTRSLSAAAGAAGCAVWFVSIDPRCCCGGPGTTWCARGRFAFPVTTWTLSLSAGAVDEPATWVKDSVLDCEEVWAFPAFRSIPRVRLENPVVSSDDPDVKVWMVKVNMRSKEMLSAFPCTPEPWRAESNVPVKLKWSRAFA</sequence>
<evidence type="ECO:0000313" key="3">
    <source>
        <dbReference type="Proteomes" id="UP000275267"/>
    </source>
</evidence>
<accession>A0A3L6Q5X6</accession>
<dbReference type="PANTHER" id="PTHR33074">
    <property type="entry name" value="EXPRESSED PROTEIN-RELATED"/>
    <property type="match status" value="1"/>
</dbReference>
<reference evidence="3" key="1">
    <citation type="journal article" date="2019" name="Nat. Commun.">
        <title>The genome of broomcorn millet.</title>
        <authorList>
            <person name="Zou C."/>
            <person name="Miki D."/>
            <person name="Li D."/>
            <person name="Tang Q."/>
            <person name="Xiao L."/>
            <person name="Rajput S."/>
            <person name="Deng P."/>
            <person name="Jia W."/>
            <person name="Huang R."/>
            <person name="Zhang M."/>
            <person name="Sun Y."/>
            <person name="Hu J."/>
            <person name="Fu X."/>
            <person name="Schnable P.S."/>
            <person name="Li F."/>
            <person name="Zhang H."/>
            <person name="Feng B."/>
            <person name="Zhu X."/>
            <person name="Liu R."/>
            <person name="Schnable J.C."/>
            <person name="Zhu J.-K."/>
            <person name="Zhang H."/>
        </authorList>
    </citation>
    <scope>NUCLEOTIDE SEQUENCE [LARGE SCALE GENOMIC DNA]</scope>
</reference>
<feature type="domain" description="DUF1618" evidence="1">
    <location>
        <begin position="265"/>
        <end position="404"/>
    </location>
</feature>
<keyword evidence="3" id="KW-1185">Reference proteome</keyword>
<organism evidence="2 3">
    <name type="scientific">Panicum miliaceum</name>
    <name type="common">Proso millet</name>
    <name type="synonym">Broomcorn millet</name>
    <dbReference type="NCBI Taxonomy" id="4540"/>
    <lineage>
        <taxon>Eukaryota</taxon>
        <taxon>Viridiplantae</taxon>
        <taxon>Streptophyta</taxon>
        <taxon>Embryophyta</taxon>
        <taxon>Tracheophyta</taxon>
        <taxon>Spermatophyta</taxon>
        <taxon>Magnoliopsida</taxon>
        <taxon>Liliopsida</taxon>
        <taxon>Poales</taxon>
        <taxon>Poaceae</taxon>
        <taxon>PACMAD clade</taxon>
        <taxon>Panicoideae</taxon>
        <taxon>Panicodae</taxon>
        <taxon>Paniceae</taxon>
        <taxon>Panicinae</taxon>
        <taxon>Panicum</taxon>
        <taxon>Panicum sect. Panicum</taxon>
    </lineage>
</organism>
<dbReference type="Proteomes" id="UP000275267">
    <property type="component" value="Unassembled WGS sequence"/>
</dbReference>
<protein>
    <recommendedName>
        <fullName evidence="1">DUF1618 domain-containing protein</fullName>
    </recommendedName>
</protein>
<dbReference type="STRING" id="4540.A0A3L6Q5X6"/>
<dbReference type="EMBL" id="PQIB02000014">
    <property type="protein sequence ID" value="RLM69890.1"/>
    <property type="molecule type" value="Genomic_DNA"/>
</dbReference>
<evidence type="ECO:0000259" key="1">
    <source>
        <dbReference type="Pfam" id="PF07762"/>
    </source>
</evidence>
<comment type="caution">
    <text evidence="2">The sequence shown here is derived from an EMBL/GenBank/DDBJ whole genome shotgun (WGS) entry which is preliminary data.</text>
</comment>